<feature type="region of interest" description="Disordered" evidence="6">
    <location>
        <begin position="1"/>
        <end position="21"/>
    </location>
</feature>
<keyword evidence="4 5" id="KW-0067">ATP-binding</keyword>
<dbReference type="OrthoDB" id="9801841at2"/>
<dbReference type="InterPro" id="IPR011009">
    <property type="entry name" value="Kinase-like_dom_sf"/>
</dbReference>
<dbReference type="CDD" id="cd14014">
    <property type="entry name" value="STKc_PknB_like"/>
    <property type="match status" value="1"/>
</dbReference>
<dbReference type="Gene3D" id="3.30.200.20">
    <property type="entry name" value="Phosphorylase Kinase, domain 1"/>
    <property type="match status" value="1"/>
</dbReference>
<proteinExistence type="predicted"/>
<name>A0A432ZS36_9GAMM</name>
<reference evidence="8 9" key="1">
    <citation type="journal article" date="2011" name="Front. Microbiol.">
        <title>Genomic signatures of strain selection and enhancement in Bacillus atrophaeus var. globigii, a historical biowarfare simulant.</title>
        <authorList>
            <person name="Gibbons H.S."/>
            <person name="Broomall S.M."/>
            <person name="McNew L.A."/>
            <person name="Daligault H."/>
            <person name="Chapman C."/>
            <person name="Bruce D."/>
            <person name="Karavis M."/>
            <person name="Krepps M."/>
            <person name="McGregor P.A."/>
            <person name="Hong C."/>
            <person name="Park K.H."/>
            <person name="Akmal A."/>
            <person name="Feldman A."/>
            <person name="Lin J.S."/>
            <person name="Chang W.E."/>
            <person name="Higgs B.W."/>
            <person name="Demirev P."/>
            <person name="Lindquist J."/>
            <person name="Liem A."/>
            <person name="Fochler E."/>
            <person name="Read T.D."/>
            <person name="Tapia R."/>
            <person name="Johnson S."/>
            <person name="Bishop-Lilly K.A."/>
            <person name="Detter C."/>
            <person name="Han C."/>
            <person name="Sozhamannan S."/>
            <person name="Rosenzweig C.N."/>
            <person name="Skowronski E.W."/>
        </authorList>
    </citation>
    <scope>NUCLEOTIDE SEQUENCE [LARGE SCALE GENOMIC DNA]</scope>
    <source>
        <strain evidence="8 9">CC-PW-9</strain>
    </source>
</reference>
<evidence type="ECO:0000256" key="6">
    <source>
        <dbReference type="SAM" id="MobiDB-lite"/>
    </source>
</evidence>
<dbReference type="PROSITE" id="PS00108">
    <property type="entry name" value="PROTEIN_KINASE_ST"/>
    <property type="match status" value="1"/>
</dbReference>
<evidence type="ECO:0000256" key="2">
    <source>
        <dbReference type="ARBA" id="ARBA00022741"/>
    </source>
</evidence>
<dbReference type="GO" id="GO:0005524">
    <property type="term" value="F:ATP binding"/>
    <property type="evidence" value="ECO:0007669"/>
    <property type="project" value="UniProtKB-UniRule"/>
</dbReference>
<evidence type="ECO:0000313" key="8">
    <source>
        <dbReference type="EMBL" id="RUO80720.1"/>
    </source>
</evidence>
<dbReference type="AlphaFoldDB" id="A0A432ZS36"/>
<dbReference type="PROSITE" id="PS00107">
    <property type="entry name" value="PROTEIN_KINASE_ATP"/>
    <property type="match status" value="1"/>
</dbReference>
<dbReference type="InterPro" id="IPR008271">
    <property type="entry name" value="Ser/Thr_kinase_AS"/>
</dbReference>
<dbReference type="Pfam" id="PF00069">
    <property type="entry name" value="Pkinase"/>
    <property type="match status" value="1"/>
</dbReference>
<protein>
    <recommendedName>
        <fullName evidence="7">Protein kinase domain-containing protein</fullName>
    </recommendedName>
</protein>
<evidence type="ECO:0000256" key="3">
    <source>
        <dbReference type="ARBA" id="ARBA00022777"/>
    </source>
</evidence>
<feature type="domain" description="Protein kinase" evidence="7">
    <location>
        <begin position="31"/>
        <end position="300"/>
    </location>
</feature>
<comment type="caution">
    <text evidence="8">The sequence shown here is derived from an EMBL/GenBank/DDBJ whole genome shotgun (WGS) entry which is preliminary data.</text>
</comment>
<dbReference type="EMBL" id="PIQH01000003">
    <property type="protein sequence ID" value="RUO80720.1"/>
    <property type="molecule type" value="Genomic_DNA"/>
</dbReference>
<sequence>MNNDETLIDPSGAENNSNTSASFPYPINRRYQCQRLLGKGGNGAVYQAYDTQLQRDVAIKFVNAATRVARERFINEARLLAHVEHDRIVKVFEVAEEGDALYMVMQYIGGDTLYAYREQMSVKQKVDAIAQIASGLGEVHQRGVVHRDIKPGNILLTTPPAPKQPVSATLVDFGIAAHTERSSLGIQPGQGSLFYMAPEQAAPEAAEGIADAWQFIGPSADVYSLGATLYFMLSGEPAIAVAATTEIVNKIQHSDILPLQRQCPELPSDLCDIVMHCLQREPNARYANAAALADDLQRWLQCLPTSLNRGAGERLRLWYKRAPWTSGVITSLFAAAIMASVGFAVYQSRLSEREAALQQFVEQVKDVESRVRFIQMSPISDISDDYQQLQQTATELVSTADNKSAFFAGPAYYAAGKTALALNQPERALQLLNKGWQSGYQDARMALALARTHTELYRSGQREAASIVRPEDRQAFIAELQQQHQQPALRYLQRSLASEQQSELPKDYLTGLAQYLAGNLDKADETLASGQFASWFYEPLALRTTIALERIMAARAESDWQQMQARYQAIAPVFDRLHKIAPSYFDSYSVEGAIVLQMGLQAKQSEAAGEQWVEKMQNLANTMLALAPEHPYSAYYKGLAVSLSNDQNELTYGNTIDDFSRAIRWYEKALSLSKQKVGQQGMGTEIRLQLLKDLGLLASKLGMIGKSSLSALKRMQSVAADIPAARKNYFFYYTLANQYQQLLDFQYSRGLNTSEIAKTFKLADANYRRAVDLAPGRFGLEVNYAKFLLEAGFEQGYPENTATLEAAYQHILRANKLNPDNWVVNAYLIKIVRHIITNSPSSETLEPSRYDLNGAFDIVAPYMAKSTFVTNELLFITSFCAHNDARCPLSASNRHKISEFEAQPNTFSPLINTIKLGAELAEVLNTEQQHDMLAAFIGSAHEAHDSAVTPLSTDTWLYAEAIKRYLSSDKAGIQQWFELLKQRKVDALSEANQVYAIDLLADAFHRIDWEQKPIRLAPSKAAISRFQANAVRYRIQHWSQIMLINKLVDLSATH</sequence>
<evidence type="ECO:0000256" key="1">
    <source>
        <dbReference type="ARBA" id="ARBA00022679"/>
    </source>
</evidence>
<evidence type="ECO:0000256" key="4">
    <source>
        <dbReference type="ARBA" id="ARBA00022840"/>
    </source>
</evidence>
<dbReference type="RefSeq" id="WP_126841253.1">
    <property type="nucleotide sequence ID" value="NZ_PIQH01000003.1"/>
</dbReference>
<keyword evidence="1" id="KW-0808">Transferase</keyword>
<dbReference type="PANTHER" id="PTHR43289:SF6">
    <property type="entry name" value="SERINE_THREONINE-PROTEIN KINASE NEKL-3"/>
    <property type="match status" value="1"/>
</dbReference>
<keyword evidence="9" id="KW-1185">Reference proteome</keyword>
<dbReference type="SUPFAM" id="SSF56112">
    <property type="entry name" value="Protein kinase-like (PK-like)"/>
    <property type="match status" value="1"/>
</dbReference>
<dbReference type="GO" id="GO:0004674">
    <property type="term" value="F:protein serine/threonine kinase activity"/>
    <property type="evidence" value="ECO:0007669"/>
    <property type="project" value="TreeGrafter"/>
</dbReference>
<dbReference type="InterPro" id="IPR017441">
    <property type="entry name" value="Protein_kinase_ATP_BS"/>
</dbReference>
<feature type="binding site" evidence="5">
    <location>
        <position position="60"/>
    </location>
    <ligand>
        <name>ATP</name>
        <dbReference type="ChEBI" id="CHEBI:30616"/>
    </ligand>
</feature>
<evidence type="ECO:0000313" key="9">
    <source>
        <dbReference type="Proteomes" id="UP000287996"/>
    </source>
</evidence>
<dbReference type="PANTHER" id="PTHR43289">
    <property type="entry name" value="MITOGEN-ACTIVATED PROTEIN KINASE KINASE KINASE 20-RELATED"/>
    <property type="match status" value="1"/>
</dbReference>
<dbReference type="PROSITE" id="PS50011">
    <property type="entry name" value="PROTEIN_KINASE_DOM"/>
    <property type="match status" value="1"/>
</dbReference>
<dbReference type="InterPro" id="IPR000719">
    <property type="entry name" value="Prot_kinase_dom"/>
</dbReference>
<dbReference type="Gene3D" id="1.10.510.10">
    <property type="entry name" value="Transferase(Phosphotransferase) domain 1"/>
    <property type="match status" value="1"/>
</dbReference>
<gene>
    <name evidence="8" type="ORF">CWI84_03810</name>
</gene>
<evidence type="ECO:0000256" key="5">
    <source>
        <dbReference type="PROSITE-ProRule" id="PRU10141"/>
    </source>
</evidence>
<accession>A0A432ZS36</accession>
<dbReference type="SMART" id="SM00220">
    <property type="entry name" value="S_TKc"/>
    <property type="match status" value="1"/>
</dbReference>
<dbReference type="Proteomes" id="UP000287996">
    <property type="component" value="Unassembled WGS sequence"/>
</dbReference>
<keyword evidence="3" id="KW-0418">Kinase</keyword>
<evidence type="ECO:0000259" key="7">
    <source>
        <dbReference type="PROSITE" id="PS50011"/>
    </source>
</evidence>
<organism evidence="8 9">
    <name type="scientific">Idiomarina tyrosinivorans</name>
    <dbReference type="NCBI Taxonomy" id="1445662"/>
    <lineage>
        <taxon>Bacteria</taxon>
        <taxon>Pseudomonadati</taxon>
        <taxon>Pseudomonadota</taxon>
        <taxon>Gammaproteobacteria</taxon>
        <taxon>Alteromonadales</taxon>
        <taxon>Idiomarinaceae</taxon>
        <taxon>Idiomarina</taxon>
    </lineage>
</organism>
<keyword evidence="2 5" id="KW-0547">Nucleotide-binding</keyword>